<keyword evidence="1" id="KW-0479">Metal-binding</keyword>
<evidence type="ECO:0008006" key="10">
    <source>
        <dbReference type="Google" id="ProtNLM"/>
    </source>
</evidence>
<dbReference type="GO" id="GO:0012505">
    <property type="term" value="C:endomembrane system"/>
    <property type="evidence" value="ECO:0007669"/>
    <property type="project" value="TreeGrafter"/>
</dbReference>
<dbReference type="Pfam" id="PF02825">
    <property type="entry name" value="WWE"/>
    <property type="match status" value="1"/>
</dbReference>
<dbReference type="PROSITE" id="PS50918">
    <property type="entry name" value="WWE"/>
    <property type="match status" value="1"/>
</dbReference>
<feature type="region of interest" description="Disordered" evidence="5">
    <location>
        <begin position="193"/>
        <end position="216"/>
    </location>
</feature>
<dbReference type="GO" id="GO:0008270">
    <property type="term" value="F:zinc ion binding"/>
    <property type="evidence" value="ECO:0007669"/>
    <property type="project" value="UniProtKB-KW"/>
</dbReference>
<dbReference type="SUPFAM" id="SSF117839">
    <property type="entry name" value="WWE domain"/>
    <property type="match status" value="1"/>
</dbReference>
<feature type="domain" description="RING-type" evidence="6">
    <location>
        <begin position="225"/>
        <end position="288"/>
    </location>
</feature>
<keyword evidence="2 4" id="KW-0863">Zinc-finger</keyword>
<dbReference type="PANTHER" id="PTHR22763">
    <property type="entry name" value="RING ZINC FINGER PROTEIN"/>
    <property type="match status" value="1"/>
</dbReference>
<dbReference type="KEGG" id="ehx:EMIHUDRAFT_446871"/>
<dbReference type="GO" id="GO:0043161">
    <property type="term" value="P:proteasome-mediated ubiquitin-dependent protein catabolic process"/>
    <property type="evidence" value="ECO:0007669"/>
    <property type="project" value="TreeGrafter"/>
</dbReference>
<evidence type="ECO:0000256" key="4">
    <source>
        <dbReference type="PROSITE-ProRule" id="PRU00175"/>
    </source>
</evidence>
<dbReference type="RefSeq" id="XP_005791377.1">
    <property type="nucleotide sequence ID" value="XM_005791320.1"/>
</dbReference>
<dbReference type="GO" id="GO:0061630">
    <property type="term" value="F:ubiquitin protein ligase activity"/>
    <property type="evidence" value="ECO:0007669"/>
    <property type="project" value="TreeGrafter"/>
</dbReference>
<dbReference type="InterPro" id="IPR037197">
    <property type="entry name" value="WWE_dom_sf"/>
</dbReference>
<feature type="region of interest" description="Disordered" evidence="5">
    <location>
        <begin position="295"/>
        <end position="364"/>
    </location>
</feature>
<organism evidence="8 9">
    <name type="scientific">Emiliania huxleyi (strain CCMP1516)</name>
    <dbReference type="NCBI Taxonomy" id="280463"/>
    <lineage>
        <taxon>Eukaryota</taxon>
        <taxon>Haptista</taxon>
        <taxon>Haptophyta</taxon>
        <taxon>Prymnesiophyceae</taxon>
        <taxon>Isochrysidales</taxon>
        <taxon>Noelaerhabdaceae</taxon>
        <taxon>Emiliania</taxon>
    </lineage>
</organism>
<protein>
    <recommendedName>
        <fullName evidence="10">RING-type domain-containing protein</fullName>
    </recommendedName>
</protein>
<sequence>MVRSGGSGRPYSREEICWGSFERNTGAWCPFTEQDAIEAAYQANEASIHLPACFDATVHFSEPHCFQRTPAVGSKPSGFRSVLRGEVGSVVRLHYWASSKTFRLDAPTNEPPSYVVDVKIEAAPQERPAAWQWLDLPPSALASAMDLNWHSFAPEHSEAIEQASRATMGRVEIIIGLTKYVIQNFNGAYAEQRNERTGARRSVRRGYASDAAPPAAPDDLASDFCGLCTEKFSETAHSGPPATRLLTHSPAHWPVHRLPECGHAFHHSCIQHVLTAPNAYTRKCPICRRTLARPPVAPSSSIAQGRPAPAPRPGTGGGGRVGMDPDEARRFVNPRNLGDFSSSAQDTYVGRGPSARTPSSRRWF</sequence>
<proteinExistence type="predicted"/>
<name>A0A0D3KT63_EMIH1</name>
<accession>A0A0D3KT63</accession>
<dbReference type="EnsemblProtists" id="EOD38948">
    <property type="protein sequence ID" value="EOD38948"/>
    <property type="gene ID" value="EMIHUDRAFT_446871"/>
</dbReference>
<evidence type="ECO:0000256" key="2">
    <source>
        <dbReference type="ARBA" id="ARBA00022771"/>
    </source>
</evidence>
<evidence type="ECO:0000313" key="9">
    <source>
        <dbReference type="Proteomes" id="UP000013827"/>
    </source>
</evidence>
<dbReference type="AlphaFoldDB" id="A0A0D3KT63"/>
<dbReference type="InterPro" id="IPR013083">
    <property type="entry name" value="Znf_RING/FYVE/PHD"/>
</dbReference>
<dbReference type="Proteomes" id="UP000013827">
    <property type="component" value="Unassembled WGS sequence"/>
</dbReference>
<dbReference type="SMART" id="SM00184">
    <property type="entry name" value="RING"/>
    <property type="match status" value="1"/>
</dbReference>
<dbReference type="PaxDb" id="2903-EOD38948"/>
<dbReference type="HOGENOM" id="CLU_761705_0_0_1"/>
<dbReference type="InterPro" id="IPR050731">
    <property type="entry name" value="HRD1_E3_ubiq-ligases"/>
</dbReference>
<evidence type="ECO:0000259" key="7">
    <source>
        <dbReference type="PROSITE" id="PS50918"/>
    </source>
</evidence>
<reference evidence="8" key="2">
    <citation type="submission" date="2024-10" db="UniProtKB">
        <authorList>
            <consortium name="EnsemblProtists"/>
        </authorList>
    </citation>
    <scope>IDENTIFICATION</scope>
</reference>
<dbReference type="InterPro" id="IPR004170">
    <property type="entry name" value="WWE_dom"/>
</dbReference>
<evidence type="ECO:0000259" key="6">
    <source>
        <dbReference type="PROSITE" id="PS50089"/>
    </source>
</evidence>
<dbReference type="Gene3D" id="3.30.720.50">
    <property type="match status" value="1"/>
</dbReference>
<feature type="domain" description="WWE" evidence="7">
    <location>
        <begin position="117"/>
        <end position="205"/>
    </location>
</feature>
<keyword evidence="9" id="KW-1185">Reference proteome</keyword>
<dbReference type="SUPFAM" id="SSF57850">
    <property type="entry name" value="RING/U-box"/>
    <property type="match status" value="1"/>
</dbReference>
<evidence type="ECO:0000256" key="5">
    <source>
        <dbReference type="SAM" id="MobiDB-lite"/>
    </source>
</evidence>
<dbReference type="InterPro" id="IPR001841">
    <property type="entry name" value="Znf_RING"/>
</dbReference>
<evidence type="ECO:0000313" key="8">
    <source>
        <dbReference type="EnsemblProtists" id="EOD38948"/>
    </source>
</evidence>
<dbReference type="PROSITE" id="PS50089">
    <property type="entry name" value="ZF_RING_2"/>
    <property type="match status" value="1"/>
</dbReference>
<dbReference type="Gene3D" id="3.30.40.10">
    <property type="entry name" value="Zinc/RING finger domain, C3HC4 (zinc finger)"/>
    <property type="match status" value="1"/>
</dbReference>
<keyword evidence="3" id="KW-0862">Zinc</keyword>
<evidence type="ECO:0000256" key="1">
    <source>
        <dbReference type="ARBA" id="ARBA00022723"/>
    </source>
</evidence>
<evidence type="ECO:0000256" key="3">
    <source>
        <dbReference type="ARBA" id="ARBA00022833"/>
    </source>
</evidence>
<dbReference type="GeneID" id="17284218"/>
<reference evidence="9" key="1">
    <citation type="journal article" date="2013" name="Nature">
        <title>Pan genome of the phytoplankton Emiliania underpins its global distribution.</title>
        <authorList>
            <person name="Read B.A."/>
            <person name="Kegel J."/>
            <person name="Klute M.J."/>
            <person name="Kuo A."/>
            <person name="Lefebvre S.C."/>
            <person name="Maumus F."/>
            <person name="Mayer C."/>
            <person name="Miller J."/>
            <person name="Monier A."/>
            <person name="Salamov A."/>
            <person name="Young J."/>
            <person name="Aguilar M."/>
            <person name="Claverie J.M."/>
            <person name="Frickenhaus S."/>
            <person name="Gonzalez K."/>
            <person name="Herman E.K."/>
            <person name="Lin Y.C."/>
            <person name="Napier J."/>
            <person name="Ogata H."/>
            <person name="Sarno A.F."/>
            <person name="Shmutz J."/>
            <person name="Schroeder D."/>
            <person name="de Vargas C."/>
            <person name="Verret F."/>
            <person name="von Dassow P."/>
            <person name="Valentin K."/>
            <person name="Van de Peer Y."/>
            <person name="Wheeler G."/>
            <person name="Dacks J.B."/>
            <person name="Delwiche C.F."/>
            <person name="Dyhrman S.T."/>
            <person name="Glockner G."/>
            <person name="John U."/>
            <person name="Richards T."/>
            <person name="Worden A.Z."/>
            <person name="Zhang X."/>
            <person name="Grigoriev I.V."/>
            <person name="Allen A.E."/>
            <person name="Bidle K."/>
            <person name="Borodovsky M."/>
            <person name="Bowler C."/>
            <person name="Brownlee C."/>
            <person name="Cock J.M."/>
            <person name="Elias M."/>
            <person name="Gladyshev V.N."/>
            <person name="Groth M."/>
            <person name="Guda C."/>
            <person name="Hadaegh A."/>
            <person name="Iglesias-Rodriguez M.D."/>
            <person name="Jenkins J."/>
            <person name="Jones B.M."/>
            <person name="Lawson T."/>
            <person name="Leese F."/>
            <person name="Lindquist E."/>
            <person name="Lobanov A."/>
            <person name="Lomsadze A."/>
            <person name="Malik S.B."/>
            <person name="Marsh M.E."/>
            <person name="Mackinder L."/>
            <person name="Mock T."/>
            <person name="Mueller-Roeber B."/>
            <person name="Pagarete A."/>
            <person name="Parker M."/>
            <person name="Probert I."/>
            <person name="Quesneville H."/>
            <person name="Raines C."/>
            <person name="Rensing S.A."/>
            <person name="Riano-Pachon D.M."/>
            <person name="Richier S."/>
            <person name="Rokitta S."/>
            <person name="Shiraiwa Y."/>
            <person name="Soanes D.M."/>
            <person name="van der Giezen M."/>
            <person name="Wahlund T.M."/>
            <person name="Williams B."/>
            <person name="Wilson W."/>
            <person name="Wolfe G."/>
            <person name="Wurch L.L."/>
        </authorList>
    </citation>
    <scope>NUCLEOTIDE SEQUENCE</scope>
</reference>